<organism evidence="6 7">
    <name type="scientific">Ranatra chinensis</name>
    <dbReference type="NCBI Taxonomy" id="642074"/>
    <lineage>
        <taxon>Eukaryota</taxon>
        <taxon>Metazoa</taxon>
        <taxon>Ecdysozoa</taxon>
        <taxon>Arthropoda</taxon>
        <taxon>Hexapoda</taxon>
        <taxon>Insecta</taxon>
        <taxon>Pterygota</taxon>
        <taxon>Neoptera</taxon>
        <taxon>Paraneoptera</taxon>
        <taxon>Hemiptera</taxon>
        <taxon>Heteroptera</taxon>
        <taxon>Panheteroptera</taxon>
        <taxon>Nepomorpha</taxon>
        <taxon>Nepidae</taxon>
        <taxon>Ranatrinae</taxon>
        <taxon>Ranatra</taxon>
    </lineage>
</organism>
<evidence type="ECO:0000256" key="2">
    <source>
        <dbReference type="ARBA" id="ARBA00022692"/>
    </source>
</evidence>
<evidence type="ECO:0000256" key="5">
    <source>
        <dbReference type="SAM" id="MobiDB-lite"/>
    </source>
</evidence>
<feature type="region of interest" description="Disordered" evidence="5">
    <location>
        <begin position="1"/>
        <end position="22"/>
    </location>
</feature>
<accession>A0ABD0YS79</accession>
<reference evidence="6 7" key="1">
    <citation type="submission" date="2024-07" db="EMBL/GenBank/DDBJ databases">
        <title>Chromosome-level genome assembly of the water stick insect Ranatra chinensis (Heteroptera: Nepidae).</title>
        <authorList>
            <person name="Liu X."/>
        </authorList>
    </citation>
    <scope>NUCLEOTIDE SEQUENCE [LARGE SCALE GENOMIC DNA]</scope>
    <source>
        <strain evidence="6">Cailab_2021Rc</strain>
        <tissue evidence="6">Muscle</tissue>
    </source>
</reference>
<dbReference type="Pfam" id="PF00002">
    <property type="entry name" value="7tm_2"/>
    <property type="match status" value="1"/>
</dbReference>
<keyword evidence="4" id="KW-0472">Membrane</keyword>
<sequence>MSYQNKKQEATEIERMDTTPRGDHEANVFKVGVAGLRDGLRKIGRRPGVGRIGGDASLKSIVTGDKTLVSRYTPEKRRPVKWKHTNSLSAKIFSIAKSARKIMAFVLWDRKGSLLIDVLPRTKPGKALTYPNYLGTGLYNGTRVAEFLLLKSTRASALTTIKVGKSASKLWDLQPVIIRSELSGCIVGLYLYMLVVETFTRENIKLRAYVVIGWGE</sequence>
<keyword evidence="3" id="KW-1133">Transmembrane helix</keyword>
<keyword evidence="2" id="KW-0812">Transmembrane</keyword>
<gene>
    <name evidence="6" type="ORF">AAG570_009789</name>
</gene>
<keyword evidence="7" id="KW-1185">Reference proteome</keyword>
<evidence type="ECO:0000313" key="7">
    <source>
        <dbReference type="Proteomes" id="UP001558652"/>
    </source>
</evidence>
<dbReference type="AlphaFoldDB" id="A0ABD0YS79"/>
<dbReference type="EMBL" id="JBFDAA010000004">
    <property type="protein sequence ID" value="KAL1138094.1"/>
    <property type="molecule type" value="Genomic_DNA"/>
</dbReference>
<comment type="subcellular location">
    <subcellularLocation>
        <location evidence="1">Membrane</location>
        <topology evidence="1">Multi-pass membrane protein</topology>
    </subcellularLocation>
</comment>
<dbReference type="GO" id="GO:0016020">
    <property type="term" value="C:membrane"/>
    <property type="evidence" value="ECO:0007669"/>
    <property type="project" value="UniProtKB-SubCell"/>
</dbReference>
<comment type="caution">
    <text evidence="6">The sequence shown here is derived from an EMBL/GenBank/DDBJ whole genome shotgun (WGS) entry which is preliminary data.</text>
</comment>
<protein>
    <submittedName>
        <fullName evidence="6">Uncharacterized protein</fullName>
    </submittedName>
</protein>
<evidence type="ECO:0000256" key="4">
    <source>
        <dbReference type="ARBA" id="ARBA00023136"/>
    </source>
</evidence>
<proteinExistence type="predicted"/>
<dbReference type="InterPro" id="IPR036397">
    <property type="entry name" value="RNaseH_sf"/>
</dbReference>
<dbReference type="Proteomes" id="UP001558652">
    <property type="component" value="Unassembled WGS sequence"/>
</dbReference>
<evidence type="ECO:0000256" key="1">
    <source>
        <dbReference type="ARBA" id="ARBA00004141"/>
    </source>
</evidence>
<dbReference type="Gene3D" id="3.30.420.10">
    <property type="entry name" value="Ribonuclease H-like superfamily/Ribonuclease H"/>
    <property type="match status" value="1"/>
</dbReference>
<evidence type="ECO:0000256" key="3">
    <source>
        <dbReference type="ARBA" id="ARBA00022989"/>
    </source>
</evidence>
<dbReference type="InterPro" id="IPR000832">
    <property type="entry name" value="GPCR_2_secretin-like"/>
</dbReference>
<evidence type="ECO:0000313" key="6">
    <source>
        <dbReference type="EMBL" id="KAL1138094.1"/>
    </source>
</evidence>
<name>A0ABD0YS79_9HEMI</name>